<dbReference type="InterPro" id="IPR028344">
    <property type="entry name" value="ParE1/4"/>
</dbReference>
<comment type="similarity">
    <text evidence="1 3">Belongs to the RelE toxin family.</text>
</comment>
<sequence>MAEYKLTNKAVEDLSKIWEYTFEVWSEKQADKYYDRLITSCQEIANNPELGKNYQGITDSLLGMKINRHIIFYRTLHENYVEITRILHERMDLKEKIIQ</sequence>
<evidence type="ECO:0000256" key="3">
    <source>
        <dbReference type="PIRNR" id="PIRNR029218"/>
    </source>
</evidence>
<dbReference type="OrthoDB" id="7173315at2"/>
<evidence type="ECO:0000313" key="4">
    <source>
        <dbReference type="EMBL" id="OBY62951.1"/>
    </source>
</evidence>
<evidence type="ECO:0000256" key="1">
    <source>
        <dbReference type="ARBA" id="ARBA00006226"/>
    </source>
</evidence>
<dbReference type="InterPro" id="IPR051803">
    <property type="entry name" value="TA_system_RelE-like_toxin"/>
</dbReference>
<reference evidence="5" key="1">
    <citation type="submission" date="2016-02" db="EMBL/GenBank/DDBJ databases">
        <authorList>
            <person name="Shin S.-K."/>
            <person name="Yi H."/>
            <person name="Kim E."/>
        </authorList>
    </citation>
    <scope>NUCLEOTIDE SEQUENCE [LARGE SCALE GENOMIC DNA]</scope>
    <source>
        <strain evidence="5">LPB0003</strain>
    </source>
</reference>
<dbReference type="RefSeq" id="WP_065319928.1">
    <property type="nucleotide sequence ID" value="NZ_CP017477.1"/>
</dbReference>
<name>A0A1B8TTF3_9FLAO</name>
<dbReference type="EMBL" id="LSFM01000023">
    <property type="protein sequence ID" value="OBY62951.1"/>
    <property type="molecule type" value="Genomic_DNA"/>
</dbReference>
<dbReference type="AlphaFoldDB" id="A0A1B8TTF3"/>
<dbReference type="InterPro" id="IPR035093">
    <property type="entry name" value="RelE/ParE_toxin_dom_sf"/>
</dbReference>
<accession>A0A1B8TTF3</accession>
<dbReference type="PANTHER" id="PTHR33755:SF9">
    <property type="entry name" value="TOXIN PARE1"/>
    <property type="match status" value="1"/>
</dbReference>
<organism evidence="4 5">
    <name type="scientific">Polaribacter vadi</name>
    <dbReference type="NCBI Taxonomy" id="1774273"/>
    <lineage>
        <taxon>Bacteria</taxon>
        <taxon>Pseudomonadati</taxon>
        <taxon>Bacteroidota</taxon>
        <taxon>Flavobacteriia</taxon>
        <taxon>Flavobacteriales</taxon>
        <taxon>Flavobacteriaceae</taxon>
    </lineage>
</organism>
<evidence type="ECO:0000256" key="2">
    <source>
        <dbReference type="ARBA" id="ARBA00022649"/>
    </source>
</evidence>
<comment type="caution">
    <text evidence="4">The sequence shown here is derived from an EMBL/GenBank/DDBJ whole genome shotgun (WGS) entry which is preliminary data.</text>
</comment>
<keyword evidence="2" id="KW-1277">Toxin-antitoxin system</keyword>
<proteinExistence type="inferred from homology"/>
<dbReference type="Proteomes" id="UP000092584">
    <property type="component" value="Unassembled WGS sequence"/>
</dbReference>
<dbReference type="PANTHER" id="PTHR33755">
    <property type="entry name" value="TOXIN PARE1-RELATED"/>
    <property type="match status" value="1"/>
</dbReference>
<keyword evidence="5" id="KW-1185">Reference proteome</keyword>
<dbReference type="Gene3D" id="3.30.2310.20">
    <property type="entry name" value="RelE-like"/>
    <property type="match status" value="1"/>
</dbReference>
<gene>
    <name evidence="4" type="ORF">LPB3_12515</name>
</gene>
<evidence type="ECO:0000313" key="5">
    <source>
        <dbReference type="Proteomes" id="UP000092584"/>
    </source>
</evidence>
<dbReference type="InterPro" id="IPR007712">
    <property type="entry name" value="RelE/ParE_toxin"/>
</dbReference>
<dbReference type="Pfam" id="PF05016">
    <property type="entry name" value="ParE_toxin"/>
    <property type="match status" value="1"/>
</dbReference>
<dbReference type="KEGG" id="pob:LPB03_12500"/>
<dbReference type="PIRSF" id="PIRSF029218">
    <property type="entry name" value="ParE"/>
    <property type="match status" value="1"/>
</dbReference>
<protein>
    <recommendedName>
        <fullName evidence="3">Toxin</fullName>
    </recommendedName>
</protein>
<dbReference type="STRING" id="1774273.LPB03_12500"/>